<comment type="similarity">
    <text evidence="2">Belongs to the cerato-platanin family.</text>
</comment>
<dbReference type="STRING" id="1245745.A0A0A2VG39"/>
<evidence type="ECO:0000256" key="1">
    <source>
        <dbReference type="ARBA" id="ARBA00004613"/>
    </source>
</evidence>
<evidence type="ECO:0000256" key="3">
    <source>
        <dbReference type="ARBA" id="ARBA00022525"/>
    </source>
</evidence>
<protein>
    <submittedName>
        <fullName evidence="5">Protein SnodProt1</fullName>
    </submittedName>
</protein>
<sequence>MHFSSIFSLAALASAVMGTTVSYDTGYDDGSRSLTKVACSDGDNGLISRYHWQSQGQIPRFPYIGGAQAIGGWNSPACGSCWKVEYKGRSVTVLAIDRAVNGLNIGLHALNDLTGGRGVEVGRIEAQVSQVDVGQCGL</sequence>
<dbReference type="eggNOG" id="ENOG502SQTH">
    <property type="taxonomic scope" value="Eukaryota"/>
</dbReference>
<dbReference type="Proteomes" id="UP000030106">
    <property type="component" value="Unassembled WGS sequence"/>
</dbReference>
<feature type="chain" id="PRO_5001995521" evidence="4">
    <location>
        <begin position="19"/>
        <end position="138"/>
    </location>
</feature>
<evidence type="ECO:0000313" key="5">
    <source>
        <dbReference type="EMBL" id="KGQ05080.1"/>
    </source>
</evidence>
<dbReference type="Gene3D" id="2.40.40.10">
    <property type="entry name" value="RlpA-like domain"/>
    <property type="match status" value="1"/>
</dbReference>
<feature type="signal peptide" evidence="4">
    <location>
        <begin position="1"/>
        <end position="18"/>
    </location>
</feature>
<reference evidence="5 6" key="1">
    <citation type="submission" date="2012-10" db="EMBL/GenBank/DDBJ databases">
        <title>Genome sequencing and analysis of entomopathogenic fungi Beauveria bassiana D1-5.</title>
        <authorList>
            <person name="Li Q."/>
            <person name="Wang L."/>
            <person name="Zhang Z."/>
            <person name="Wang Q."/>
            <person name="Ren J."/>
            <person name="Wang M."/>
            <person name="Xu W."/>
            <person name="Wang J."/>
            <person name="Lu Y."/>
            <person name="Du Q."/>
            <person name="Sun Z."/>
        </authorList>
    </citation>
    <scope>NUCLEOTIDE SEQUENCE [LARGE SCALE GENOMIC DNA]</scope>
    <source>
        <strain evidence="5 6">D1-5</strain>
    </source>
</reference>
<dbReference type="SUPFAM" id="SSF50685">
    <property type="entry name" value="Barwin-like endoglucanases"/>
    <property type="match status" value="1"/>
</dbReference>
<accession>A0A0A2VG39</accession>
<dbReference type="GO" id="GO:0005576">
    <property type="term" value="C:extracellular region"/>
    <property type="evidence" value="ECO:0007669"/>
    <property type="project" value="UniProtKB-SubCell"/>
</dbReference>
<dbReference type="EMBL" id="ANFO01000978">
    <property type="protein sequence ID" value="KGQ05080.1"/>
    <property type="molecule type" value="Genomic_DNA"/>
</dbReference>
<dbReference type="InterPro" id="IPR010829">
    <property type="entry name" value="Cerato-platanin"/>
</dbReference>
<evidence type="ECO:0000256" key="4">
    <source>
        <dbReference type="SAM" id="SignalP"/>
    </source>
</evidence>
<proteinExistence type="inferred from homology"/>
<comment type="caution">
    <text evidence="5">The sequence shown here is derived from an EMBL/GenBank/DDBJ whole genome shotgun (WGS) entry which is preliminary data.</text>
</comment>
<dbReference type="AlphaFoldDB" id="A0A0A2VG39"/>
<dbReference type="CDD" id="cd22778">
    <property type="entry name" value="DPBB_CEPL-like"/>
    <property type="match status" value="1"/>
</dbReference>
<organism evidence="5 6">
    <name type="scientific">Beauveria bassiana D1-5</name>
    <dbReference type="NCBI Taxonomy" id="1245745"/>
    <lineage>
        <taxon>Eukaryota</taxon>
        <taxon>Fungi</taxon>
        <taxon>Dikarya</taxon>
        <taxon>Ascomycota</taxon>
        <taxon>Pezizomycotina</taxon>
        <taxon>Sordariomycetes</taxon>
        <taxon>Hypocreomycetidae</taxon>
        <taxon>Hypocreales</taxon>
        <taxon>Cordycipitaceae</taxon>
        <taxon>Beauveria</taxon>
    </lineage>
</organism>
<dbReference type="Pfam" id="PF07249">
    <property type="entry name" value="Cerato-platanin"/>
    <property type="match status" value="1"/>
</dbReference>
<dbReference type="HOGENOM" id="CLU_111635_0_0_1"/>
<comment type="subcellular location">
    <subcellularLocation>
        <location evidence="1">Secreted</location>
    </subcellularLocation>
</comment>
<dbReference type="InterPro" id="IPR036908">
    <property type="entry name" value="RlpA-like_sf"/>
</dbReference>
<gene>
    <name evidence="5" type="ORF">BBAD15_g9677</name>
</gene>
<keyword evidence="4" id="KW-0732">Signal</keyword>
<evidence type="ECO:0000313" key="6">
    <source>
        <dbReference type="Proteomes" id="UP000030106"/>
    </source>
</evidence>
<name>A0A0A2VG39_BEABA</name>
<keyword evidence="3" id="KW-0964">Secreted</keyword>
<dbReference type="OrthoDB" id="4898945at2759"/>
<evidence type="ECO:0000256" key="2">
    <source>
        <dbReference type="ARBA" id="ARBA00010421"/>
    </source>
</evidence>